<dbReference type="SUPFAM" id="SSF56003">
    <property type="entry name" value="Molybdenum cofactor-binding domain"/>
    <property type="match status" value="1"/>
</dbReference>
<dbReference type="Gramene" id="ONK63182">
    <property type="protein sequence ID" value="ONK63182"/>
    <property type="gene ID" value="A4U43_C07F12250"/>
</dbReference>
<organism evidence="3 4">
    <name type="scientific">Asparagus officinalis</name>
    <name type="common">Garden asparagus</name>
    <dbReference type="NCBI Taxonomy" id="4686"/>
    <lineage>
        <taxon>Eukaryota</taxon>
        <taxon>Viridiplantae</taxon>
        <taxon>Streptophyta</taxon>
        <taxon>Embryophyta</taxon>
        <taxon>Tracheophyta</taxon>
        <taxon>Spermatophyta</taxon>
        <taxon>Magnoliopsida</taxon>
        <taxon>Liliopsida</taxon>
        <taxon>Asparagales</taxon>
        <taxon>Asparagaceae</taxon>
        <taxon>Asparagoideae</taxon>
        <taxon>Asparagus</taxon>
    </lineage>
</organism>
<evidence type="ECO:0000259" key="1">
    <source>
        <dbReference type="Pfam" id="PF02738"/>
    </source>
</evidence>
<name>A0A5P1EBE6_ASPOF</name>
<dbReference type="EMBL" id="CM007387">
    <property type="protein sequence ID" value="ONK63182.1"/>
    <property type="molecule type" value="Genomic_DNA"/>
</dbReference>
<dbReference type="InterPro" id="IPR037165">
    <property type="entry name" value="AldOxase/xan_DH_Mopterin-bd_sf"/>
</dbReference>
<dbReference type="Pfam" id="PF02738">
    <property type="entry name" value="MoCoBD_1"/>
    <property type="match status" value="1"/>
</dbReference>
<evidence type="ECO:0000313" key="4">
    <source>
        <dbReference type="Proteomes" id="UP000243459"/>
    </source>
</evidence>
<evidence type="ECO:0000259" key="2">
    <source>
        <dbReference type="Pfam" id="PF20256"/>
    </source>
</evidence>
<evidence type="ECO:0000313" key="3">
    <source>
        <dbReference type="EMBL" id="ONK63182.1"/>
    </source>
</evidence>
<gene>
    <name evidence="3" type="ORF">A4U43_C07F12250</name>
</gene>
<proteinExistence type="predicted"/>
<protein>
    <recommendedName>
        <fullName evidence="5">Aldehyde oxidase/xanthine dehydrogenase second molybdopterin binding domain-containing protein</fullName>
    </recommendedName>
</protein>
<dbReference type="InterPro" id="IPR016208">
    <property type="entry name" value="Ald_Oxase/xanthine_DH-like"/>
</dbReference>
<feature type="domain" description="Aldehyde oxidase/xanthine dehydrogenase first molybdopterin binding" evidence="1">
    <location>
        <begin position="5"/>
        <end position="65"/>
    </location>
</feature>
<dbReference type="InterPro" id="IPR046867">
    <property type="entry name" value="AldOxase/xan_DH_MoCoBD2"/>
</dbReference>
<dbReference type="GO" id="GO:0016491">
    <property type="term" value="F:oxidoreductase activity"/>
    <property type="evidence" value="ECO:0007669"/>
    <property type="project" value="InterPro"/>
</dbReference>
<sequence>MFYPKNVYDIPHMRIKGQVCYTNTSSNTAFRGFGASQSMLIAKNWIERIASELQKRPEEIKEINFHIEGYVTHYGQQLQDQPQITQIAASSFNIPLSSVFISDISTDEVPNTTSTAASTSSDMYNAVVLDACEQLKEQMKPTAINRPLFRLILRNMRSMAFAFLYYPFLVI</sequence>
<accession>A0A5P1EBE6</accession>
<dbReference type="Proteomes" id="UP000243459">
    <property type="component" value="Chromosome 7"/>
</dbReference>
<dbReference type="Gene3D" id="3.30.365.10">
    <property type="entry name" value="Aldehyde oxidase/xanthine dehydrogenase, molybdopterin binding domain"/>
    <property type="match status" value="2"/>
</dbReference>
<dbReference type="PANTHER" id="PTHR45444">
    <property type="entry name" value="XANTHINE DEHYDROGENASE"/>
    <property type="match status" value="1"/>
</dbReference>
<dbReference type="PANTHER" id="PTHR45444:SF3">
    <property type="entry name" value="XANTHINE DEHYDROGENASE"/>
    <property type="match status" value="1"/>
</dbReference>
<dbReference type="GO" id="GO:0005506">
    <property type="term" value="F:iron ion binding"/>
    <property type="evidence" value="ECO:0007669"/>
    <property type="project" value="InterPro"/>
</dbReference>
<keyword evidence="4" id="KW-1185">Reference proteome</keyword>
<dbReference type="Pfam" id="PF20256">
    <property type="entry name" value="MoCoBD_2"/>
    <property type="match status" value="1"/>
</dbReference>
<dbReference type="InterPro" id="IPR008274">
    <property type="entry name" value="AldOxase/xan_DH_MoCoBD1"/>
</dbReference>
<reference evidence="4" key="1">
    <citation type="journal article" date="2017" name="Nat. Commun.">
        <title>The asparagus genome sheds light on the origin and evolution of a young Y chromosome.</title>
        <authorList>
            <person name="Harkess A."/>
            <person name="Zhou J."/>
            <person name="Xu C."/>
            <person name="Bowers J.E."/>
            <person name="Van der Hulst R."/>
            <person name="Ayyampalayam S."/>
            <person name="Mercati F."/>
            <person name="Riccardi P."/>
            <person name="McKain M.R."/>
            <person name="Kakrana A."/>
            <person name="Tang H."/>
            <person name="Ray J."/>
            <person name="Groenendijk J."/>
            <person name="Arikit S."/>
            <person name="Mathioni S.M."/>
            <person name="Nakano M."/>
            <person name="Shan H."/>
            <person name="Telgmann-Rauber A."/>
            <person name="Kanno A."/>
            <person name="Yue Z."/>
            <person name="Chen H."/>
            <person name="Li W."/>
            <person name="Chen Y."/>
            <person name="Xu X."/>
            <person name="Zhang Y."/>
            <person name="Luo S."/>
            <person name="Chen H."/>
            <person name="Gao J."/>
            <person name="Mao Z."/>
            <person name="Pires J.C."/>
            <person name="Luo M."/>
            <person name="Kudrna D."/>
            <person name="Wing R.A."/>
            <person name="Meyers B.C."/>
            <person name="Yi K."/>
            <person name="Kong H."/>
            <person name="Lavrijsen P."/>
            <person name="Sunseri F."/>
            <person name="Falavigna A."/>
            <person name="Ye Y."/>
            <person name="Leebens-Mack J.H."/>
            <person name="Chen G."/>
        </authorList>
    </citation>
    <scope>NUCLEOTIDE SEQUENCE [LARGE SCALE GENOMIC DNA]</scope>
    <source>
        <strain evidence="4">cv. DH0086</strain>
    </source>
</reference>
<dbReference type="AlphaFoldDB" id="A0A5P1EBE6"/>
<evidence type="ECO:0008006" key="5">
    <source>
        <dbReference type="Google" id="ProtNLM"/>
    </source>
</evidence>
<feature type="domain" description="Aldehyde oxidase/xanthine dehydrogenase second molybdopterin binding" evidence="2">
    <location>
        <begin position="83"/>
        <end position="143"/>
    </location>
</feature>